<feature type="domain" description="HTH lysR-type" evidence="5">
    <location>
        <begin position="17"/>
        <end position="74"/>
    </location>
</feature>
<reference evidence="6" key="1">
    <citation type="submission" date="2022-01" db="EMBL/GenBank/DDBJ databases">
        <title>Microbacterium eymi and Microbacterium rhizovicinus sp. nov., isolated from the rhizospheric soil of Elymus tsukushiensis, a plant native to the Dokdo Islands, Republic of Korea.</title>
        <authorList>
            <person name="Hwang Y.J."/>
        </authorList>
    </citation>
    <scope>NUCLEOTIDE SEQUENCE</scope>
    <source>
        <strain evidence="6">KUDC0405</strain>
    </source>
</reference>
<dbReference type="Pfam" id="PF03466">
    <property type="entry name" value="LysR_substrate"/>
    <property type="match status" value="1"/>
</dbReference>
<protein>
    <submittedName>
        <fullName evidence="6">LysR family transcriptional regulator</fullName>
    </submittedName>
</protein>
<dbReference type="EMBL" id="CP091139">
    <property type="protein sequence ID" value="UUT34790.1"/>
    <property type="molecule type" value="Genomic_DNA"/>
</dbReference>
<dbReference type="Proteomes" id="UP001054811">
    <property type="component" value="Chromosome"/>
</dbReference>
<proteinExistence type="inferred from homology"/>
<dbReference type="SUPFAM" id="SSF53850">
    <property type="entry name" value="Periplasmic binding protein-like II"/>
    <property type="match status" value="1"/>
</dbReference>
<gene>
    <name evidence="6" type="ORF">L2X98_30530</name>
</gene>
<keyword evidence="3" id="KW-0238">DNA-binding</keyword>
<dbReference type="InterPro" id="IPR036388">
    <property type="entry name" value="WH-like_DNA-bd_sf"/>
</dbReference>
<dbReference type="Gene3D" id="3.40.190.10">
    <property type="entry name" value="Periplasmic binding protein-like II"/>
    <property type="match status" value="2"/>
</dbReference>
<sequence length="303" mass="33170">MSGPSIRNPAEQSLASLDLNLLVSLHALIEEVSVTRAARRVGVSQPAMSHALRRVRDLFGDEIIVRRGNVSELTSRAQSLIAPLRDILLKTEQLVRGVTFDPATDGRTVTVALTSSSIRVLGNRLLQTVHAQAPNMHLRFRIARADIDEMFTTDGVDVALMPRAVPTRHPRELLYEDGWVVIAGRDDVTEQNVVEVLRTRPHVLFDTGAASYVYDIMQAHGIHVDVAATVTDSMMLADLVAGGPFVAVHLAQVVRALPASSELWSVPLPFPTGATGMDMVWSPWVSDDAFTQWFRGVLRSCAP</sequence>
<evidence type="ECO:0000256" key="1">
    <source>
        <dbReference type="ARBA" id="ARBA00009437"/>
    </source>
</evidence>
<dbReference type="Gene3D" id="1.10.10.10">
    <property type="entry name" value="Winged helix-like DNA-binding domain superfamily/Winged helix DNA-binding domain"/>
    <property type="match status" value="1"/>
</dbReference>
<organism evidence="6 7">
    <name type="scientific">Microbacterium elymi</name>
    <dbReference type="NCBI Taxonomy" id="2909587"/>
    <lineage>
        <taxon>Bacteria</taxon>
        <taxon>Bacillati</taxon>
        <taxon>Actinomycetota</taxon>
        <taxon>Actinomycetes</taxon>
        <taxon>Micrococcales</taxon>
        <taxon>Microbacteriaceae</taxon>
        <taxon>Microbacterium</taxon>
    </lineage>
</organism>
<dbReference type="InterPro" id="IPR005119">
    <property type="entry name" value="LysR_subst-bd"/>
</dbReference>
<dbReference type="PRINTS" id="PR00039">
    <property type="entry name" value="HTHLYSR"/>
</dbReference>
<dbReference type="InterPro" id="IPR000847">
    <property type="entry name" value="LysR_HTH_N"/>
</dbReference>
<comment type="similarity">
    <text evidence="1">Belongs to the LysR transcriptional regulatory family.</text>
</comment>
<dbReference type="PROSITE" id="PS50931">
    <property type="entry name" value="HTH_LYSR"/>
    <property type="match status" value="1"/>
</dbReference>
<evidence type="ECO:0000256" key="4">
    <source>
        <dbReference type="ARBA" id="ARBA00023163"/>
    </source>
</evidence>
<dbReference type="PANTHER" id="PTHR30118">
    <property type="entry name" value="HTH-TYPE TRANSCRIPTIONAL REGULATOR LEUO-RELATED"/>
    <property type="match status" value="1"/>
</dbReference>
<evidence type="ECO:0000256" key="3">
    <source>
        <dbReference type="ARBA" id="ARBA00023125"/>
    </source>
</evidence>
<accession>A0ABY5NHX2</accession>
<evidence type="ECO:0000259" key="5">
    <source>
        <dbReference type="PROSITE" id="PS50931"/>
    </source>
</evidence>
<dbReference type="InterPro" id="IPR050389">
    <property type="entry name" value="LysR-type_TF"/>
</dbReference>
<dbReference type="SUPFAM" id="SSF46785">
    <property type="entry name" value="Winged helix' DNA-binding domain"/>
    <property type="match status" value="1"/>
</dbReference>
<keyword evidence="2" id="KW-0805">Transcription regulation</keyword>
<keyword evidence="7" id="KW-1185">Reference proteome</keyword>
<dbReference type="InterPro" id="IPR036390">
    <property type="entry name" value="WH_DNA-bd_sf"/>
</dbReference>
<dbReference type="RefSeq" id="WP_259611316.1">
    <property type="nucleotide sequence ID" value="NZ_CP091139.2"/>
</dbReference>
<evidence type="ECO:0000313" key="7">
    <source>
        <dbReference type="Proteomes" id="UP001054811"/>
    </source>
</evidence>
<dbReference type="PANTHER" id="PTHR30118:SF15">
    <property type="entry name" value="TRANSCRIPTIONAL REGULATORY PROTEIN"/>
    <property type="match status" value="1"/>
</dbReference>
<evidence type="ECO:0000313" key="6">
    <source>
        <dbReference type="EMBL" id="UUT34790.1"/>
    </source>
</evidence>
<name>A0ABY5NHX2_9MICO</name>
<keyword evidence="4" id="KW-0804">Transcription</keyword>
<evidence type="ECO:0000256" key="2">
    <source>
        <dbReference type="ARBA" id="ARBA00023015"/>
    </source>
</evidence>
<dbReference type="Pfam" id="PF00126">
    <property type="entry name" value="HTH_1"/>
    <property type="match status" value="1"/>
</dbReference>